<dbReference type="InterPro" id="IPR011032">
    <property type="entry name" value="GroES-like_sf"/>
</dbReference>
<keyword evidence="7" id="KW-0560">Oxidoreductase</keyword>
<keyword evidence="4" id="KW-0276">Fatty acid metabolism</keyword>
<dbReference type="GO" id="GO:0006633">
    <property type="term" value="P:fatty acid biosynthetic process"/>
    <property type="evidence" value="ECO:0007669"/>
    <property type="project" value="UniProtKB-KW"/>
</dbReference>
<protein>
    <recommendedName>
        <fullName evidence="11">enoyl-[acyl-carrier-protein] reductase</fullName>
        <ecNumber evidence="11">1.3.1.104</ecNumber>
    </recommendedName>
</protein>
<keyword evidence="5" id="KW-0521">NADP</keyword>
<reference evidence="14 15" key="1">
    <citation type="journal article" date="2018" name="BMC Genomics">
        <title>The genome of Naegleria lovaniensis, the basis for a comparative approach to unravel pathogenicity factors of the human pathogenic amoeba N. fowleri.</title>
        <authorList>
            <person name="Liechti N."/>
            <person name="Schurch N."/>
            <person name="Bruggmann R."/>
            <person name="Wittwer M."/>
        </authorList>
    </citation>
    <scope>NUCLEOTIDE SEQUENCE [LARGE SCALE GENOMIC DNA]</scope>
    <source>
        <strain evidence="14 15">ATCC 30569</strain>
    </source>
</reference>
<evidence type="ECO:0000256" key="2">
    <source>
        <dbReference type="ARBA" id="ARBA00010371"/>
    </source>
</evidence>
<evidence type="ECO:0000256" key="4">
    <source>
        <dbReference type="ARBA" id="ARBA00022832"/>
    </source>
</evidence>
<evidence type="ECO:0000313" key="14">
    <source>
        <dbReference type="EMBL" id="KAG2393921.1"/>
    </source>
</evidence>
<dbReference type="SMART" id="SM00829">
    <property type="entry name" value="PKS_ER"/>
    <property type="match status" value="1"/>
</dbReference>
<dbReference type="GO" id="GO:0005739">
    <property type="term" value="C:mitochondrion"/>
    <property type="evidence" value="ECO:0007669"/>
    <property type="project" value="UniProtKB-SubCell"/>
</dbReference>
<dbReference type="PANTHER" id="PTHR43981">
    <property type="entry name" value="ENOYL-[ACYL-CARRIER-PROTEIN] REDUCTASE, MITOCHONDRIAL"/>
    <property type="match status" value="1"/>
</dbReference>
<keyword evidence="6" id="KW-0809">Transit peptide</keyword>
<dbReference type="EC" id="1.3.1.104" evidence="11"/>
<evidence type="ECO:0000259" key="13">
    <source>
        <dbReference type="SMART" id="SM00829"/>
    </source>
</evidence>
<dbReference type="EMBL" id="PYSW02000001">
    <property type="protein sequence ID" value="KAG2393921.1"/>
    <property type="molecule type" value="Genomic_DNA"/>
</dbReference>
<evidence type="ECO:0000256" key="6">
    <source>
        <dbReference type="ARBA" id="ARBA00022946"/>
    </source>
</evidence>
<dbReference type="SUPFAM" id="SSF51735">
    <property type="entry name" value="NAD(P)-binding Rossmann-fold domains"/>
    <property type="match status" value="1"/>
</dbReference>
<comment type="similarity">
    <text evidence="2">Belongs to the zinc-containing alcohol dehydrogenase family. Quinone oxidoreductase subfamily.</text>
</comment>
<dbReference type="Gene3D" id="3.40.50.720">
    <property type="entry name" value="NAD(P)-binding Rossmann-like Domain"/>
    <property type="match status" value="1"/>
</dbReference>
<dbReference type="InterPro" id="IPR051034">
    <property type="entry name" value="Mito_Enoyl-ACP_Reductase"/>
</dbReference>
<dbReference type="InterPro" id="IPR013154">
    <property type="entry name" value="ADH-like_N"/>
</dbReference>
<evidence type="ECO:0000256" key="9">
    <source>
        <dbReference type="ARBA" id="ARBA00023128"/>
    </source>
</evidence>
<dbReference type="FunFam" id="3.40.50.720:FF:000112">
    <property type="entry name" value="Enoyl-[acyl-carrier-protein] reductase 1, mitochondrial"/>
    <property type="match status" value="1"/>
</dbReference>
<comment type="subcellular location">
    <subcellularLocation>
        <location evidence="1">Mitochondrion</location>
    </subcellularLocation>
</comment>
<dbReference type="Gene3D" id="3.90.180.10">
    <property type="entry name" value="Medium-chain alcohol dehydrogenases, catalytic domain"/>
    <property type="match status" value="1"/>
</dbReference>
<evidence type="ECO:0000256" key="12">
    <source>
        <dbReference type="ARBA" id="ARBA00048843"/>
    </source>
</evidence>
<keyword evidence="3" id="KW-0444">Lipid biosynthesis</keyword>
<gene>
    <name evidence="14" type="ORF">C9374_003685</name>
</gene>
<accession>A0AA88KS63</accession>
<keyword evidence="15" id="KW-1185">Reference proteome</keyword>
<dbReference type="PANTHER" id="PTHR43981:SF2">
    <property type="entry name" value="ENOYL-[ACYL-CARRIER-PROTEIN] REDUCTASE, MITOCHONDRIAL"/>
    <property type="match status" value="1"/>
</dbReference>
<dbReference type="InterPro" id="IPR020843">
    <property type="entry name" value="ER"/>
</dbReference>
<evidence type="ECO:0000256" key="11">
    <source>
        <dbReference type="ARBA" id="ARBA00038963"/>
    </source>
</evidence>
<dbReference type="SUPFAM" id="SSF50129">
    <property type="entry name" value="GroES-like"/>
    <property type="match status" value="1"/>
</dbReference>
<keyword evidence="8" id="KW-0443">Lipid metabolism</keyword>
<evidence type="ECO:0000256" key="5">
    <source>
        <dbReference type="ARBA" id="ARBA00022857"/>
    </source>
</evidence>
<keyword evidence="9" id="KW-0496">Mitochondrion</keyword>
<dbReference type="Pfam" id="PF00107">
    <property type="entry name" value="ADH_zinc_N"/>
    <property type="match status" value="1"/>
</dbReference>
<sequence>MKNSLQLLSRFNNNNFSVLSKQQACFYATIQSKAVRFEKFGNPLEVLKVDDVNIDTSVKGDEVVVKMLAAPINQADINTVQGVYGRRPNTFPAIPGNEGVGIVEEVGSNVTGIKKGDHVIPSSAGLGTWRTHLVCKADNLTTVSKDLPVEYASILSVNPCTAYRLLNDFVDLKQGDVIIQNGANSMVGLLVIQLAKMRGIQTINLIRQRPNYELTVQRLKDLGADIVMPYSFSNNNTSMNRLLSDMPKPKLALNCVGGEAARVVAKYLADDGVMVTYGGMSKQPITLPTGPFIFNNITLKGFWMTKWVETHSKEERKKMIDELSKLVVDKKLLAFMETFKFSEFNYALEKSFEESRERKVVLKMDE</sequence>
<keyword evidence="10" id="KW-0275">Fatty acid biosynthesis</keyword>
<dbReference type="Proteomes" id="UP000816034">
    <property type="component" value="Unassembled WGS sequence"/>
</dbReference>
<proteinExistence type="inferred from homology"/>
<organism evidence="14 15">
    <name type="scientific">Naegleria lovaniensis</name>
    <name type="common">Amoeba</name>
    <dbReference type="NCBI Taxonomy" id="51637"/>
    <lineage>
        <taxon>Eukaryota</taxon>
        <taxon>Discoba</taxon>
        <taxon>Heterolobosea</taxon>
        <taxon>Tetramitia</taxon>
        <taxon>Eutetramitia</taxon>
        <taxon>Vahlkampfiidae</taxon>
        <taxon>Naegleria</taxon>
    </lineage>
</organism>
<dbReference type="RefSeq" id="XP_044555815.1">
    <property type="nucleotide sequence ID" value="XM_044693240.1"/>
</dbReference>
<comment type="catalytic activity">
    <reaction evidence="12">
        <text>a 2,3-saturated acyl-[ACP] + NADP(+) = a (2E)-enoyl-[ACP] + NADPH + H(+)</text>
        <dbReference type="Rhea" id="RHEA:22564"/>
        <dbReference type="Rhea" id="RHEA-COMP:9925"/>
        <dbReference type="Rhea" id="RHEA-COMP:9926"/>
        <dbReference type="ChEBI" id="CHEBI:15378"/>
        <dbReference type="ChEBI" id="CHEBI:57783"/>
        <dbReference type="ChEBI" id="CHEBI:58349"/>
        <dbReference type="ChEBI" id="CHEBI:78784"/>
        <dbReference type="ChEBI" id="CHEBI:78785"/>
        <dbReference type="EC" id="1.3.1.104"/>
    </reaction>
</comment>
<dbReference type="GeneID" id="68096140"/>
<evidence type="ECO:0000313" key="15">
    <source>
        <dbReference type="Proteomes" id="UP000816034"/>
    </source>
</evidence>
<dbReference type="InterPro" id="IPR013149">
    <property type="entry name" value="ADH-like_C"/>
</dbReference>
<dbReference type="InterPro" id="IPR036291">
    <property type="entry name" value="NAD(P)-bd_dom_sf"/>
</dbReference>
<evidence type="ECO:0000256" key="10">
    <source>
        <dbReference type="ARBA" id="ARBA00023160"/>
    </source>
</evidence>
<evidence type="ECO:0000256" key="8">
    <source>
        <dbReference type="ARBA" id="ARBA00023098"/>
    </source>
</evidence>
<dbReference type="AlphaFoldDB" id="A0AA88KS63"/>
<comment type="caution">
    <text evidence="14">The sequence shown here is derived from an EMBL/GenBank/DDBJ whole genome shotgun (WGS) entry which is preliminary data.</text>
</comment>
<dbReference type="CDD" id="cd08290">
    <property type="entry name" value="ETR"/>
    <property type="match status" value="1"/>
</dbReference>
<dbReference type="Pfam" id="PF08240">
    <property type="entry name" value="ADH_N"/>
    <property type="match status" value="1"/>
</dbReference>
<evidence type="ECO:0000256" key="7">
    <source>
        <dbReference type="ARBA" id="ARBA00023002"/>
    </source>
</evidence>
<evidence type="ECO:0000256" key="1">
    <source>
        <dbReference type="ARBA" id="ARBA00004173"/>
    </source>
</evidence>
<dbReference type="GO" id="GO:0141148">
    <property type="term" value="F:enoyl-[acyl-carrier-protein] reductase (NADPH) activity"/>
    <property type="evidence" value="ECO:0007669"/>
    <property type="project" value="UniProtKB-EC"/>
</dbReference>
<name>A0AA88KS63_NAELO</name>
<feature type="domain" description="Enoyl reductase (ER)" evidence="13">
    <location>
        <begin position="42"/>
        <end position="362"/>
    </location>
</feature>
<evidence type="ECO:0000256" key="3">
    <source>
        <dbReference type="ARBA" id="ARBA00022516"/>
    </source>
</evidence>